<protein>
    <submittedName>
        <fullName evidence="11">Sid-1a</fullName>
    </submittedName>
</protein>
<accession>A0A1D1UGX0</accession>
<dbReference type="GO" id="GO:0005764">
    <property type="term" value="C:lysosome"/>
    <property type="evidence" value="ECO:0007669"/>
    <property type="project" value="TreeGrafter"/>
</dbReference>
<feature type="transmembrane region" description="Helical" evidence="9">
    <location>
        <begin position="644"/>
        <end position="664"/>
    </location>
</feature>
<comment type="similarity">
    <text evidence="2">Belongs to the SID1 family.</text>
</comment>
<dbReference type="STRING" id="947166.A0A1D1UGX0"/>
<feature type="chain" id="PRO_5008897219" evidence="10">
    <location>
        <begin position="26"/>
        <end position="839"/>
    </location>
</feature>
<keyword evidence="5 9" id="KW-1133">Transmembrane helix</keyword>
<evidence type="ECO:0000313" key="11">
    <source>
        <dbReference type="EMBL" id="GAU88886.1"/>
    </source>
</evidence>
<dbReference type="GO" id="GO:0051033">
    <property type="term" value="F:RNA transmembrane transporter activity"/>
    <property type="evidence" value="ECO:0007669"/>
    <property type="project" value="TreeGrafter"/>
</dbReference>
<feature type="transmembrane region" description="Helical" evidence="9">
    <location>
        <begin position="586"/>
        <end position="606"/>
    </location>
</feature>
<dbReference type="OrthoDB" id="416618at2759"/>
<comment type="subcellular location">
    <subcellularLocation>
        <location evidence="1">Membrane</location>
        <topology evidence="1">Multi-pass membrane protein</topology>
    </subcellularLocation>
</comment>
<keyword evidence="4 10" id="KW-0732">Signal</keyword>
<keyword evidence="3 9" id="KW-0812">Transmembrane</keyword>
<feature type="transmembrane region" description="Helical" evidence="9">
    <location>
        <begin position="511"/>
        <end position="528"/>
    </location>
</feature>
<gene>
    <name evidence="11" type="primary">RvY_01504-1</name>
    <name evidence="11" type="synonym">RvY_01504.1</name>
    <name evidence="11" type="ORF">RvY_01504</name>
</gene>
<feature type="transmembrane region" description="Helical" evidence="9">
    <location>
        <begin position="560"/>
        <end position="580"/>
    </location>
</feature>
<dbReference type="Proteomes" id="UP000186922">
    <property type="component" value="Unassembled WGS sequence"/>
</dbReference>
<feature type="transmembrane region" description="Helical" evidence="9">
    <location>
        <begin position="618"/>
        <end position="638"/>
    </location>
</feature>
<organism evidence="11 12">
    <name type="scientific">Ramazzottius varieornatus</name>
    <name type="common">Water bear</name>
    <name type="synonym">Tardigrade</name>
    <dbReference type="NCBI Taxonomy" id="947166"/>
    <lineage>
        <taxon>Eukaryota</taxon>
        <taxon>Metazoa</taxon>
        <taxon>Ecdysozoa</taxon>
        <taxon>Tardigrada</taxon>
        <taxon>Eutardigrada</taxon>
        <taxon>Parachela</taxon>
        <taxon>Hypsibioidea</taxon>
        <taxon>Ramazzottiidae</taxon>
        <taxon>Ramazzottius</taxon>
    </lineage>
</organism>
<feature type="transmembrane region" description="Helical" evidence="9">
    <location>
        <begin position="721"/>
        <end position="742"/>
    </location>
</feature>
<evidence type="ECO:0000256" key="2">
    <source>
        <dbReference type="ARBA" id="ARBA00006618"/>
    </source>
</evidence>
<dbReference type="InterPro" id="IPR025958">
    <property type="entry name" value="SID1_TM_fam"/>
</dbReference>
<dbReference type="GO" id="GO:0005886">
    <property type="term" value="C:plasma membrane"/>
    <property type="evidence" value="ECO:0007669"/>
    <property type="project" value="TreeGrafter"/>
</dbReference>
<keyword evidence="12" id="KW-1185">Reference proteome</keyword>
<feature type="transmembrane region" description="Helical" evidence="9">
    <location>
        <begin position="754"/>
        <end position="773"/>
    </location>
</feature>
<evidence type="ECO:0000256" key="3">
    <source>
        <dbReference type="ARBA" id="ARBA00022692"/>
    </source>
</evidence>
<sequence length="839" mass="95548">MDRSRYVGVLLLSCVFMFSIPSSSARLHSFAKFFHTQTQTDVALEPADFNHTYSGMVGRQSGKVYVFNYTRQQNDTDAIRISVSSLKAERSNPILVVVKQQLGVLSWQIPLFLDKIYPFHSTSRTLCPTINYLDDDKDNSTIYNPNTTVYQTIYVDLSTASMSNVDFNFRAYQVEDFFVTTDVPMIVRVSPSEPQYVEYVMPDGIDHVLVSIESLEADKYCSYFSIQPVRCPVADIESDLRVEGTFQTITSKGSIVVARVDMPRFYIVLTVRPVDYLCQEIEKIIPHTNASSAAYSRVKTVKITVTESISFKGYFIACAACVGFFIGFYVITCLLLASNIVKWKYCFGKVTKERANKEDVTSHGKVLDELEKDIGGDPIPGRSAQLDASTSHANNGAPNTSSDSTTSPRRRHGSGESDQEITDEDEFQEIVRTKSVVYVTDLTHKSRERLSKKDRQYRWSMITICIFYGLPVAQLVITYQRVLRNTGNEDLCYYNFACANPLGIVSDFNHVISNSGYVLLGFLFILLVRRRQLQYIKDKMENPDNYEGAKAKGVSPHFELFYAMGLALIMEGLMSASYHICPSYSNFQFDTSFMFIIGGLGCLKMYQTRHPDILPNAYISYAFFAFIILMSVIGVVYISLAAWIVFSISLFLLTMAVSAQIYYLGHWHLDFGIFYRFYTRVRQEGLFRWPAHMNRFVPLSIVMICNLALAVVGPVLQPLDFASYILACFVSNFALYVLFYLVMKLRNGERISRLTVIFMLLSVGSWAGSLYLFHRGPIDWQVTPSRSREVNRPCFLLHFYDEHDVWHMTSACSLFFSFMVMLTIDDDLLTVLRSQIVVF</sequence>
<keyword evidence="7" id="KW-0325">Glycoprotein</keyword>
<keyword evidence="6 9" id="KW-0472">Membrane</keyword>
<feature type="signal peptide" evidence="10">
    <location>
        <begin position="1"/>
        <end position="25"/>
    </location>
</feature>
<reference evidence="11 12" key="1">
    <citation type="journal article" date="2016" name="Nat. Commun.">
        <title>Extremotolerant tardigrade genome and improved radiotolerance of human cultured cells by tardigrade-unique protein.</title>
        <authorList>
            <person name="Hashimoto T."/>
            <person name="Horikawa D.D."/>
            <person name="Saito Y."/>
            <person name="Kuwahara H."/>
            <person name="Kozuka-Hata H."/>
            <person name="Shin-I T."/>
            <person name="Minakuchi Y."/>
            <person name="Ohishi K."/>
            <person name="Motoyama A."/>
            <person name="Aizu T."/>
            <person name="Enomoto A."/>
            <person name="Kondo K."/>
            <person name="Tanaka S."/>
            <person name="Hara Y."/>
            <person name="Koshikawa S."/>
            <person name="Sagara H."/>
            <person name="Miura T."/>
            <person name="Yokobori S."/>
            <person name="Miyagawa K."/>
            <person name="Suzuki Y."/>
            <person name="Kubo T."/>
            <person name="Oyama M."/>
            <person name="Kohara Y."/>
            <person name="Fujiyama A."/>
            <person name="Arakawa K."/>
            <person name="Katayama T."/>
            <person name="Toyoda A."/>
            <person name="Kunieda T."/>
        </authorList>
    </citation>
    <scope>NUCLEOTIDE SEQUENCE [LARGE SCALE GENOMIC DNA]</scope>
    <source>
        <strain evidence="11 12">YOKOZUNA-1</strain>
    </source>
</reference>
<evidence type="ECO:0000256" key="10">
    <source>
        <dbReference type="SAM" id="SignalP"/>
    </source>
</evidence>
<evidence type="ECO:0000256" key="6">
    <source>
        <dbReference type="ARBA" id="ARBA00023136"/>
    </source>
</evidence>
<evidence type="ECO:0000256" key="7">
    <source>
        <dbReference type="ARBA" id="ARBA00023180"/>
    </source>
</evidence>
<dbReference type="PANTHER" id="PTHR12185:SF14">
    <property type="entry name" value="CHOLESTEROL UPTAKE PROTEIN 1"/>
    <property type="match status" value="1"/>
</dbReference>
<dbReference type="Pfam" id="PF13965">
    <property type="entry name" value="SID-1_RNA_chan"/>
    <property type="match status" value="1"/>
</dbReference>
<evidence type="ECO:0000256" key="5">
    <source>
        <dbReference type="ARBA" id="ARBA00022989"/>
    </source>
</evidence>
<feature type="transmembrane region" description="Helical" evidence="9">
    <location>
        <begin position="457"/>
        <end position="477"/>
    </location>
</feature>
<feature type="region of interest" description="Disordered" evidence="8">
    <location>
        <begin position="371"/>
        <end position="424"/>
    </location>
</feature>
<feature type="compositionally biased region" description="Polar residues" evidence="8">
    <location>
        <begin position="386"/>
        <end position="399"/>
    </location>
</feature>
<dbReference type="AlphaFoldDB" id="A0A1D1UGX0"/>
<feature type="transmembrane region" description="Helical" evidence="9">
    <location>
        <begin position="696"/>
        <end position="715"/>
    </location>
</feature>
<comment type="caution">
    <text evidence="11">The sequence shown here is derived from an EMBL/GenBank/DDBJ whole genome shotgun (WGS) entry which is preliminary data.</text>
</comment>
<dbReference type="PANTHER" id="PTHR12185">
    <property type="entry name" value="SID1 TRANSMEMBRANE FAMILY MEMEBER"/>
    <property type="match status" value="1"/>
</dbReference>
<evidence type="ECO:0000256" key="1">
    <source>
        <dbReference type="ARBA" id="ARBA00004141"/>
    </source>
</evidence>
<evidence type="ECO:0000313" key="12">
    <source>
        <dbReference type="Proteomes" id="UP000186922"/>
    </source>
</evidence>
<dbReference type="EMBL" id="BDGG01000001">
    <property type="protein sequence ID" value="GAU88886.1"/>
    <property type="molecule type" value="Genomic_DNA"/>
</dbReference>
<feature type="transmembrane region" description="Helical" evidence="9">
    <location>
        <begin position="805"/>
        <end position="824"/>
    </location>
</feature>
<name>A0A1D1UGX0_RAMVA</name>
<evidence type="ECO:0000256" key="8">
    <source>
        <dbReference type="SAM" id="MobiDB-lite"/>
    </source>
</evidence>
<evidence type="ECO:0000256" key="9">
    <source>
        <dbReference type="SAM" id="Phobius"/>
    </source>
</evidence>
<proteinExistence type="inferred from homology"/>
<evidence type="ECO:0000256" key="4">
    <source>
        <dbReference type="ARBA" id="ARBA00022729"/>
    </source>
</evidence>
<feature type="transmembrane region" description="Helical" evidence="9">
    <location>
        <begin position="314"/>
        <end position="337"/>
    </location>
</feature>
<dbReference type="GO" id="GO:0003725">
    <property type="term" value="F:double-stranded RNA binding"/>
    <property type="evidence" value="ECO:0007669"/>
    <property type="project" value="TreeGrafter"/>
</dbReference>